<feature type="domain" description="Peptidase S8/S53" evidence="5">
    <location>
        <begin position="343"/>
        <end position="601"/>
    </location>
</feature>
<organism evidence="6 7">
    <name type="scientific">Microvenator marinus</name>
    <dbReference type="NCBI Taxonomy" id="2600177"/>
    <lineage>
        <taxon>Bacteria</taxon>
        <taxon>Deltaproteobacteria</taxon>
        <taxon>Bradymonadales</taxon>
        <taxon>Microvenatoraceae</taxon>
        <taxon>Microvenator</taxon>
    </lineage>
</organism>
<proteinExistence type="inferred from homology"/>
<name>A0A5B8XU06_9DELT</name>
<evidence type="ECO:0000313" key="7">
    <source>
        <dbReference type="Proteomes" id="UP000321595"/>
    </source>
</evidence>
<dbReference type="CDD" id="cd00306">
    <property type="entry name" value="Peptidases_S8_S53"/>
    <property type="match status" value="1"/>
</dbReference>
<evidence type="ECO:0000256" key="4">
    <source>
        <dbReference type="PROSITE-ProRule" id="PRU01240"/>
    </source>
</evidence>
<evidence type="ECO:0000313" key="6">
    <source>
        <dbReference type="EMBL" id="QED29412.1"/>
    </source>
</evidence>
<evidence type="ECO:0000256" key="2">
    <source>
        <dbReference type="ARBA" id="ARBA00022801"/>
    </source>
</evidence>
<evidence type="ECO:0000256" key="3">
    <source>
        <dbReference type="ARBA" id="ARBA00022825"/>
    </source>
</evidence>
<dbReference type="PROSITE" id="PS51892">
    <property type="entry name" value="SUBTILASE"/>
    <property type="match status" value="1"/>
</dbReference>
<reference evidence="6 7" key="1">
    <citation type="submission" date="2019-08" db="EMBL/GenBank/DDBJ databases">
        <authorList>
            <person name="Liang Q."/>
        </authorList>
    </citation>
    <scope>NUCLEOTIDE SEQUENCE [LARGE SCALE GENOMIC DNA]</scope>
    <source>
        <strain evidence="6 7">V1718</strain>
    </source>
</reference>
<dbReference type="SUPFAM" id="SSF52743">
    <property type="entry name" value="Subtilisin-like"/>
    <property type="match status" value="1"/>
</dbReference>
<dbReference type="Proteomes" id="UP000321595">
    <property type="component" value="Chromosome"/>
</dbReference>
<dbReference type="InterPro" id="IPR036852">
    <property type="entry name" value="Peptidase_S8/S53_dom_sf"/>
</dbReference>
<sequence>MNRHMLLLALGLASTFGCSDFDKEDSQEFRQTGLNIEPTNGRDGEKTGPVDEERLVYQRHEVRRDGKVVSLKETGTLTAELVKRAQAPWLHIEDTGSVIVESEELRSIENDTAEERIYSLYSINVDTRRNTKSLDTRPLEVDEDVLNEKGERSYLNVKLRDTPVWQIPPPIDRTYISTEDADKAELERTELIRQRANNIETLSNGLRRWTESVGGKFDTTSLLIGWLKLDIPTSQLDALLQRADIVRVTSAKANSLTPNACITSPTCNLAGAGTWRLGEGRVNERLGVDEFWWKGYSGAMANPTFHGDSRLNVAVLERGAEDFWEDEALWWNDYLGSSRISRRVKCVTSPQNCADVVNFNDATTGNSHPTMVGGIIAADLLSGQAYGSSMGDTCWSGGGSHCADWENASTGIARHVNVQMFAAATTEYTLDNAILNAIASSKIPDVMNLSTSHKETNRCNPTSSYTFEDAIEAAYQTGVLVVNGPDNVGSVPQTGACNLDSPGDLPTSFTVNGFASASSNCQSDYQQCVIDGSASARGGIDVTVSGLVRSRAMSGIDLQAPGRITFRGSQSGNDGTIITTNTGGTSIAAPHVSGAAALVKHWLLATGRSWVNSPGRLHTVMLSMGDRHRGTVQSSTGFDYVHGAGKLKLRPFWNGSGIGAWGNHIRTATTTSVGLHTYYPFSQPLPSGTENLKCVMQEHEYMANKTDVSDQYLQVTLRDSSGGSCTSPGNPTTTSFDASYDLKHMVAIEGQSSLVGQCVEVTIHRMAISSAGSASASVFCTYTGIGDNEPN</sequence>
<keyword evidence="3" id="KW-0720">Serine protease</keyword>
<evidence type="ECO:0000256" key="1">
    <source>
        <dbReference type="ARBA" id="ARBA00022670"/>
    </source>
</evidence>
<dbReference type="Pfam" id="PF00082">
    <property type="entry name" value="Peptidase_S8"/>
    <property type="match status" value="1"/>
</dbReference>
<dbReference type="KEGG" id="bbae:FRD01_19670"/>
<keyword evidence="2" id="KW-0378">Hydrolase</keyword>
<evidence type="ECO:0000259" key="5">
    <source>
        <dbReference type="Pfam" id="PF00082"/>
    </source>
</evidence>
<dbReference type="Gene3D" id="3.40.50.200">
    <property type="entry name" value="Peptidase S8/S53 domain"/>
    <property type="match status" value="1"/>
</dbReference>
<comment type="caution">
    <text evidence="4">Lacks conserved residue(s) required for the propagation of feature annotation.</text>
</comment>
<keyword evidence="7" id="KW-1185">Reference proteome</keyword>
<dbReference type="InterPro" id="IPR015500">
    <property type="entry name" value="Peptidase_S8_subtilisin-rel"/>
</dbReference>
<dbReference type="OrthoDB" id="5392553at2"/>
<dbReference type="PRINTS" id="PR00723">
    <property type="entry name" value="SUBTILISIN"/>
</dbReference>
<dbReference type="InterPro" id="IPR000209">
    <property type="entry name" value="Peptidase_S8/S53_dom"/>
</dbReference>
<dbReference type="InterPro" id="IPR023828">
    <property type="entry name" value="Peptidase_S8_Ser-AS"/>
</dbReference>
<comment type="similarity">
    <text evidence="4">Belongs to the peptidase S8 family.</text>
</comment>
<dbReference type="PROSITE" id="PS00138">
    <property type="entry name" value="SUBTILASE_SER"/>
    <property type="match status" value="1"/>
</dbReference>
<dbReference type="GO" id="GO:0006508">
    <property type="term" value="P:proteolysis"/>
    <property type="evidence" value="ECO:0007669"/>
    <property type="project" value="UniProtKB-KW"/>
</dbReference>
<protein>
    <submittedName>
        <fullName evidence="6">S8/S53 family peptidase</fullName>
    </submittedName>
</protein>
<dbReference type="EMBL" id="CP042467">
    <property type="protein sequence ID" value="QED29412.1"/>
    <property type="molecule type" value="Genomic_DNA"/>
</dbReference>
<accession>A0A5B8XU06</accession>
<dbReference type="PROSITE" id="PS51257">
    <property type="entry name" value="PROKAR_LIPOPROTEIN"/>
    <property type="match status" value="1"/>
</dbReference>
<dbReference type="GO" id="GO:0004252">
    <property type="term" value="F:serine-type endopeptidase activity"/>
    <property type="evidence" value="ECO:0007669"/>
    <property type="project" value="InterPro"/>
</dbReference>
<keyword evidence="1" id="KW-0645">Protease</keyword>
<gene>
    <name evidence="6" type="ORF">FRD01_19670</name>
</gene>
<dbReference type="AlphaFoldDB" id="A0A5B8XU06"/>